<keyword evidence="3" id="KW-1185">Reference proteome</keyword>
<sequence length="118" mass="13324">MAGFSSLIDVPMSTLHAASTQASSYECDGCGHHASFHSMENKAEDEIRKRWEAEAKAKVEQEEQRPKKRVRAIEYQDLGHKLMDESRLATQKKTTMATGTRRKTKATERVGDEVVELD</sequence>
<accession>A0A3M7MIX4</accession>
<reference evidence="2 3" key="1">
    <citation type="journal article" date="2014" name="PLoS ONE">
        <title>De novo Genome Assembly of the Fungal Plant Pathogen Pyrenophora semeniperda.</title>
        <authorList>
            <person name="Soliai M.M."/>
            <person name="Meyer S.E."/>
            <person name="Udall J.A."/>
            <person name="Elzinga D.E."/>
            <person name="Hermansen R.A."/>
            <person name="Bodily P.M."/>
            <person name="Hart A.A."/>
            <person name="Coleman C.E."/>
        </authorList>
    </citation>
    <scope>NUCLEOTIDE SEQUENCE [LARGE SCALE GENOMIC DNA]</scope>
    <source>
        <strain evidence="2 3">CCB06</strain>
        <tissue evidence="2">Mycelium</tissue>
    </source>
</reference>
<dbReference type="Proteomes" id="UP000265663">
    <property type="component" value="Unassembled WGS sequence"/>
</dbReference>
<evidence type="ECO:0000313" key="3">
    <source>
        <dbReference type="Proteomes" id="UP000265663"/>
    </source>
</evidence>
<protein>
    <submittedName>
        <fullName evidence="2">Uncharacterized protein</fullName>
    </submittedName>
</protein>
<proteinExistence type="predicted"/>
<dbReference type="EMBL" id="KE747844">
    <property type="protein sequence ID" value="RMZ74440.1"/>
    <property type="molecule type" value="Genomic_DNA"/>
</dbReference>
<gene>
    <name evidence="2" type="ORF">GMOD_00003480</name>
</gene>
<name>A0A3M7MIX4_9PLEO</name>
<dbReference type="OrthoDB" id="5424021at2759"/>
<feature type="region of interest" description="Disordered" evidence="1">
    <location>
        <begin position="91"/>
        <end position="118"/>
    </location>
</feature>
<dbReference type="AlphaFoldDB" id="A0A3M7MIX4"/>
<evidence type="ECO:0000313" key="2">
    <source>
        <dbReference type="EMBL" id="RMZ74440.1"/>
    </source>
</evidence>
<organism evidence="2 3">
    <name type="scientific">Pyrenophora seminiperda CCB06</name>
    <dbReference type="NCBI Taxonomy" id="1302712"/>
    <lineage>
        <taxon>Eukaryota</taxon>
        <taxon>Fungi</taxon>
        <taxon>Dikarya</taxon>
        <taxon>Ascomycota</taxon>
        <taxon>Pezizomycotina</taxon>
        <taxon>Dothideomycetes</taxon>
        <taxon>Pleosporomycetidae</taxon>
        <taxon>Pleosporales</taxon>
        <taxon>Pleosporineae</taxon>
        <taxon>Pleosporaceae</taxon>
        <taxon>Pyrenophora</taxon>
    </lineage>
</organism>
<evidence type="ECO:0000256" key="1">
    <source>
        <dbReference type="SAM" id="MobiDB-lite"/>
    </source>
</evidence>